<name>A0ABV1HVL3_9FIRM</name>
<feature type="compositionally biased region" description="Basic residues" evidence="1">
    <location>
        <begin position="182"/>
        <end position="196"/>
    </location>
</feature>
<keyword evidence="2" id="KW-0472">Membrane</keyword>
<keyword evidence="4" id="KW-1185">Reference proteome</keyword>
<evidence type="ECO:0008006" key="5">
    <source>
        <dbReference type="Google" id="ProtNLM"/>
    </source>
</evidence>
<organism evidence="3 4">
    <name type="scientific">Ruminococcoides intestinihominis</name>
    <dbReference type="NCBI Taxonomy" id="3133161"/>
    <lineage>
        <taxon>Bacteria</taxon>
        <taxon>Bacillati</taxon>
        <taxon>Bacillota</taxon>
        <taxon>Clostridia</taxon>
        <taxon>Eubacteriales</taxon>
        <taxon>Oscillospiraceae</taxon>
        <taxon>Ruminococcoides</taxon>
    </lineage>
</organism>
<evidence type="ECO:0000256" key="2">
    <source>
        <dbReference type="SAM" id="Phobius"/>
    </source>
</evidence>
<keyword evidence="2" id="KW-0812">Transmembrane</keyword>
<dbReference type="Proteomes" id="UP001478133">
    <property type="component" value="Unassembled WGS sequence"/>
</dbReference>
<protein>
    <recommendedName>
        <fullName evidence="5">DUF4179 domain-containing protein</fullName>
    </recommendedName>
</protein>
<evidence type="ECO:0000256" key="1">
    <source>
        <dbReference type="SAM" id="MobiDB-lite"/>
    </source>
</evidence>
<feature type="compositionally biased region" description="Low complexity" evidence="1">
    <location>
        <begin position="197"/>
        <end position="209"/>
    </location>
</feature>
<feature type="region of interest" description="Disordered" evidence="1">
    <location>
        <begin position="182"/>
        <end position="209"/>
    </location>
</feature>
<keyword evidence="2" id="KW-1133">Transmembrane helix</keyword>
<evidence type="ECO:0000313" key="4">
    <source>
        <dbReference type="Proteomes" id="UP001478133"/>
    </source>
</evidence>
<reference evidence="3 4" key="1">
    <citation type="submission" date="2024-03" db="EMBL/GenBank/DDBJ databases">
        <title>Human intestinal bacterial collection.</title>
        <authorList>
            <person name="Pauvert C."/>
            <person name="Hitch T.C.A."/>
            <person name="Clavel T."/>
        </authorList>
    </citation>
    <scope>NUCLEOTIDE SEQUENCE [LARGE SCALE GENOMIC DNA]</scope>
    <source>
        <strain evidence="3 4">CLA-AP-H18</strain>
    </source>
</reference>
<evidence type="ECO:0000313" key="3">
    <source>
        <dbReference type="EMBL" id="MEQ2566374.1"/>
    </source>
</evidence>
<dbReference type="EMBL" id="JBBMFI010000050">
    <property type="protein sequence ID" value="MEQ2566374.1"/>
    <property type="molecule type" value="Genomic_DNA"/>
</dbReference>
<proteinExistence type="predicted"/>
<feature type="transmembrane region" description="Helical" evidence="2">
    <location>
        <begin position="50"/>
        <end position="72"/>
    </location>
</feature>
<sequence length="434" mass="48357">MLYIVNIIMEVGLGMEENKTEKDFFTFDEENVEKVPKKKKTKKPFFKRPAGIILIVVLVLIIGGGVTCYALRNQILKAILGPVNYYVYKEGMNISAIASEDFSVKGNLALGQDYKSILSFTGADSSDIAVDVERSVEKDKLKAEFNVFNIMDYELLIDGNYLSSSINESEPYVINLKEKAPKKKSSSSNKNNKKKTTTATATTTTATSTTVPTTVNKEDYEVGKIELAKWAYTFSKECISGKIEDGFIKESTEEFKGMECDVTTFTFNNKLFANILSSVADKMKSDEETQKVTKYIYYNVLGGKSDKFDPKTIAETLEDNAKNLANKKDKDIVYKVYYYDNEIVNRVNDNTNIGTFTIGDKKYLSIGNKSTLYGELLISDTPNVSDIKVDKSKVQSGGAEFKDSINGIFKTSVSFVLRSVLGEDVGKAVADYIM</sequence>
<accession>A0ABV1HVL3</accession>
<comment type="caution">
    <text evidence="3">The sequence shown here is derived from an EMBL/GenBank/DDBJ whole genome shotgun (WGS) entry which is preliminary data.</text>
</comment>
<gene>
    <name evidence="3" type="ORF">ABFO16_09015</name>
</gene>